<dbReference type="InterPro" id="IPR017941">
    <property type="entry name" value="Rieske_2Fe-2S"/>
</dbReference>
<reference evidence="15" key="1">
    <citation type="submission" date="2025-08" db="UniProtKB">
        <authorList>
            <consortium name="RefSeq"/>
        </authorList>
    </citation>
    <scope>IDENTIFICATION</scope>
    <source>
        <tissue evidence="15">Gonad</tissue>
    </source>
</reference>
<dbReference type="OrthoDB" id="9975262at2759"/>
<evidence type="ECO:0000259" key="13">
    <source>
        <dbReference type="PROSITE" id="PS51296"/>
    </source>
</evidence>
<evidence type="ECO:0000256" key="4">
    <source>
        <dbReference type="ARBA" id="ARBA00010848"/>
    </source>
</evidence>
<evidence type="ECO:0000256" key="12">
    <source>
        <dbReference type="ARBA" id="ARBA00049097"/>
    </source>
</evidence>
<evidence type="ECO:0000256" key="7">
    <source>
        <dbReference type="ARBA" id="ARBA00022714"/>
    </source>
</evidence>
<evidence type="ECO:0000256" key="3">
    <source>
        <dbReference type="ARBA" id="ARBA00004866"/>
    </source>
</evidence>
<keyword evidence="7" id="KW-0001">2Fe-2S</keyword>
<keyword evidence="10" id="KW-0408">Iron</keyword>
<name>A0A6P5A536_BRABE</name>
<dbReference type="InterPro" id="IPR001663">
    <property type="entry name" value="Rng_hydr_dOase-A"/>
</dbReference>
<keyword evidence="14" id="KW-1185">Reference proteome</keyword>
<dbReference type="PANTHER" id="PTHR43756">
    <property type="entry name" value="CHOLINE MONOOXYGENASE, CHLOROPLASTIC"/>
    <property type="match status" value="1"/>
</dbReference>
<evidence type="ECO:0000256" key="6">
    <source>
        <dbReference type="ARBA" id="ARBA00014931"/>
    </source>
</evidence>
<dbReference type="SUPFAM" id="SSF50022">
    <property type="entry name" value="ISP domain"/>
    <property type="match status" value="1"/>
</dbReference>
<evidence type="ECO:0000256" key="5">
    <source>
        <dbReference type="ARBA" id="ARBA00012763"/>
    </source>
</evidence>
<dbReference type="PRINTS" id="PR00090">
    <property type="entry name" value="RNGDIOXGNASE"/>
</dbReference>
<dbReference type="RefSeq" id="XP_019644608.1">
    <property type="nucleotide sequence ID" value="XM_019789049.1"/>
</dbReference>
<dbReference type="GO" id="GO:0019133">
    <property type="term" value="F:choline monooxygenase activity"/>
    <property type="evidence" value="ECO:0007669"/>
    <property type="project" value="UniProtKB-EC"/>
</dbReference>
<comment type="pathway">
    <text evidence="3">Amine and polyamine biosynthesis; betaine biosynthesis via choline pathway; betaine aldehyde from choline (monooxygenase route): step 1/1.</text>
</comment>
<dbReference type="InterPro" id="IPR015879">
    <property type="entry name" value="Ring_hydroxy_dOase_asu_C_dom"/>
</dbReference>
<evidence type="ECO:0000256" key="1">
    <source>
        <dbReference type="ARBA" id="ARBA00001962"/>
    </source>
</evidence>
<dbReference type="Gene3D" id="3.90.380.10">
    <property type="entry name" value="Naphthalene 1,2-dioxygenase Alpha Subunit, Chain A, domain 1"/>
    <property type="match status" value="2"/>
</dbReference>
<evidence type="ECO:0000256" key="9">
    <source>
        <dbReference type="ARBA" id="ARBA00023002"/>
    </source>
</evidence>
<keyword evidence="8" id="KW-0479">Metal-binding</keyword>
<dbReference type="Pfam" id="PF00848">
    <property type="entry name" value="Ring_hydroxyl_A"/>
    <property type="match status" value="1"/>
</dbReference>
<protein>
    <recommendedName>
        <fullName evidence="6">Choline monooxygenase, chloroplastic</fullName>
        <ecNumber evidence="5">1.14.15.7</ecNumber>
    </recommendedName>
</protein>
<gene>
    <name evidence="15" type="primary">LOC109485443</name>
</gene>
<dbReference type="EC" id="1.14.15.7" evidence="5"/>
<evidence type="ECO:0000256" key="10">
    <source>
        <dbReference type="ARBA" id="ARBA00023004"/>
    </source>
</evidence>
<dbReference type="GeneID" id="109485443"/>
<feature type="domain" description="Rieske" evidence="13">
    <location>
        <begin position="110"/>
        <end position="218"/>
    </location>
</feature>
<proteinExistence type="inferred from homology"/>
<comment type="cofactor">
    <cofactor evidence="1">
        <name>Fe cation</name>
        <dbReference type="ChEBI" id="CHEBI:24875"/>
    </cofactor>
</comment>
<dbReference type="GO" id="GO:0051537">
    <property type="term" value="F:2 iron, 2 sulfur cluster binding"/>
    <property type="evidence" value="ECO:0007669"/>
    <property type="project" value="UniProtKB-KW"/>
</dbReference>
<evidence type="ECO:0000256" key="2">
    <source>
        <dbReference type="ARBA" id="ARBA00002149"/>
    </source>
</evidence>
<dbReference type="PROSITE" id="PS51296">
    <property type="entry name" value="RIESKE"/>
    <property type="match status" value="1"/>
</dbReference>
<dbReference type="UniPathway" id="UPA00529">
    <property type="reaction ID" value="UER00430"/>
</dbReference>
<dbReference type="KEGG" id="bbel:109485443"/>
<dbReference type="AlphaFoldDB" id="A0A6P5A536"/>
<evidence type="ECO:0000256" key="8">
    <source>
        <dbReference type="ARBA" id="ARBA00022723"/>
    </source>
</evidence>
<comment type="catalytic activity">
    <reaction evidence="12">
        <text>choline + 2 reduced [2Fe-2S]-[ferredoxin] + O2 + 2 H(+) = betaine aldehyde hydrate + 2 oxidized [2Fe-2S]-[ferredoxin] + H2O</text>
        <dbReference type="Rhea" id="RHEA:17769"/>
        <dbReference type="Rhea" id="RHEA-COMP:10000"/>
        <dbReference type="Rhea" id="RHEA-COMP:10001"/>
        <dbReference type="ChEBI" id="CHEBI:15354"/>
        <dbReference type="ChEBI" id="CHEBI:15377"/>
        <dbReference type="ChEBI" id="CHEBI:15378"/>
        <dbReference type="ChEBI" id="CHEBI:15379"/>
        <dbReference type="ChEBI" id="CHEBI:15870"/>
        <dbReference type="ChEBI" id="CHEBI:33737"/>
        <dbReference type="ChEBI" id="CHEBI:33738"/>
        <dbReference type="EC" id="1.14.15.7"/>
    </reaction>
</comment>
<dbReference type="GO" id="GO:0019285">
    <property type="term" value="P:glycine betaine biosynthetic process from choline"/>
    <property type="evidence" value="ECO:0007669"/>
    <property type="project" value="UniProtKB-UniPathway"/>
</dbReference>
<dbReference type="InterPro" id="IPR036922">
    <property type="entry name" value="Rieske_2Fe-2S_sf"/>
</dbReference>
<keyword evidence="9" id="KW-0560">Oxidoreductase</keyword>
<comment type="similarity">
    <text evidence="4">Belongs to the choline monooxygenase family.</text>
</comment>
<accession>A0A6P5A536</accession>
<comment type="function">
    <text evidence="2">Catalyzes the first step of the osmoprotectant glycine betaine synthesis.</text>
</comment>
<evidence type="ECO:0000256" key="11">
    <source>
        <dbReference type="ARBA" id="ARBA00023014"/>
    </source>
</evidence>
<organism evidence="14 15">
    <name type="scientific">Branchiostoma belcheri</name>
    <name type="common">Amphioxus</name>
    <dbReference type="NCBI Taxonomy" id="7741"/>
    <lineage>
        <taxon>Eukaryota</taxon>
        <taxon>Metazoa</taxon>
        <taxon>Chordata</taxon>
        <taxon>Cephalochordata</taxon>
        <taxon>Leptocardii</taxon>
        <taxon>Amphioxiformes</taxon>
        <taxon>Branchiostomatidae</taxon>
        <taxon>Branchiostoma</taxon>
    </lineage>
</organism>
<dbReference type="GO" id="GO:0005506">
    <property type="term" value="F:iron ion binding"/>
    <property type="evidence" value="ECO:0007669"/>
    <property type="project" value="InterPro"/>
</dbReference>
<dbReference type="Gene3D" id="2.102.10.10">
    <property type="entry name" value="Rieske [2Fe-2S] iron-sulphur domain"/>
    <property type="match status" value="1"/>
</dbReference>
<dbReference type="PANTHER" id="PTHR43756:SF5">
    <property type="entry name" value="CHOLINE MONOOXYGENASE, CHLOROPLASTIC"/>
    <property type="match status" value="1"/>
</dbReference>
<dbReference type="Proteomes" id="UP000515135">
    <property type="component" value="Unplaced"/>
</dbReference>
<keyword evidence="11" id="KW-0411">Iron-sulfur</keyword>
<dbReference type="SUPFAM" id="SSF55961">
    <property type="entry name" value="Bet v1-like"/>
    <property type="match status" value="1"/>
</dbReference>
<evidence type="ECO:0000313" key="14">
    <source>
        <dbReference type="Proteomes" id="UP000515135"/>
    </source>
</evidence>
<dbReference type="Pfam" id="PF00355">
    <property type="entry name" value="Rieske"/>
    <property type="match status" value="1"/>
</dbReference>
<evidence type="ECO:0000313" key="15">
    <source>
        <dbReference type="RefSeq" id="XP_019644608.1"/>
    </source>
</evidence>
<sequence>MASLITSLGAARVRIFRPFTAVNRCFTTADRRFKTADRRFQTVDRRFKTADRRFQTVDRRFTKIDRAVADEVLRFSLDAPVQEAFTPPSSWYRNPGIHELEADTVWRNNWVAVGRTDQVSTPGAFFTGTIGREPFIVSSDRSNTLRAFYNVCCHHGNVVEWREAGEASEFVCCYHGWTYALDGRLTKPTKLRGIKNFVAAQNGLKPIGVRTWGPLVFLRLAGYPDEDDFDQKVGPLAQELEKMGFTSGMRHICRRQYQLRCNWKLIVDNAADSGYHLEYVHRDLSSNLDLSTFRTEVGDIYNMQVCIGKDDNDNTLKRQRVGKKAVYSCIYPNLLVNRYGPWLDINILLPLGPDRSLMIYDFYLKESFAEEMSETELAEFIQQSLKDSDQVQQEDTRVCEGVQRGMESTAFDVGRYAPGPEMPVHAFHLQLARDLREGLEHHESMYSNN</sequence>